<feature type="transmembrane region" description="Helical" evidence="5">
    <location>
        <begin position="26"/>
        <end position="45"/>
    </location>
</feature>
<dbReference type="PANTHER" id="PTHR43731:SF26">
    <property type="entry name" value="RHOMBOID-LIKE PROTEIN 10, CHLOROPLASTIC"/>
    <property type="match status" value="1"/>
</dbReference>
<feature type="transmembrane region" description="Helical" evidence="5">
    <location>
        <begin position="210"/>
        <end position="229"/>
    </location>
</feature>
<feature type="transmembrane region" description="Helical" evidence="5">
    <location>
        <begin position="52"/>
        <end position="71"/>
    </location>
</feature>
<reference evidence="7 8" key="1">
    <citation type="submission" date="2019-06" db="EMBL/GenBank/DDBJ databases">
        <authorList>
            <person name="Lee I."/>
            <person name="Jang G.I."/>
            <person name="Hwang C.Y."/>
        </authorList>
    </citation>
    <scope>NUCLEOTIDE SEQUENCE [LARGE SCALE GENOMIC DNA]</scope>
    <source>
        <strain evidence="7 8">PAMC 28131</strain>
    </source>
</reference>
<comment type="caution">
    <text evidence="7">The sequence shown here is derived from an EMBL/GenBank/DDBJ whole genome shotgun (WGS) entry which is preliminary data.</text>
</comment>
<keyword evidence="3 5" id="KW-1133">Transmembrane helix</keyword>
<dbReference type="SUPFAM" id="SSF144091">
    <property type="entry name" value="Rhomboid-like"/>
    <property type="match status" value="1"/>
</dbReference>
<dbReference type="InterPro" id="IPR035952">
    <property type="entry name" value="Rhomboid-like_sf"/>
</dbReference>
<gene>
    <name evidence="7" type="ORF">FJQ54_16940</name>
</gene>
<dbReference type="InterPro" id="IPR050925">
    <property type="entry name" value="Rhomboid_protease_S54"/>
</dbReference>
<sequence>MAEGPSDPATPAVAAGPAAAALPIPWATRIILILCVGLEALNLLMGDGFARTISYMGGLVPARITGAVIGIPESPVPAPLTFITHIFLHGGPVHLAMNMVFLAWVGRQVEVFAGTWRFLLLFFAGGIAGGLMQVAFSPTSVVPMIGASGAISAVFAAYALIFARSGEAPASFLGFHLSGETVRALRYASLWIGLQLLTAVAFNTPGQSGIAIWAHIGGFLAGLLMAPLLKRRA</sequence>
<proteinExistence type="predicted"/>
<dbReference type="RefSeq" id="WP_140929583.1">
    <property type="nucleotide sequence ID" value="NZ_VFSU01000034.1"/>
</dbReference>
<keyword evidence="4 5" id="KW-0472">Membrane</keyword>
<dbReference type="GO" id="GO:0006508">
    <property type="term" value="P:proteolysis"/>
    <property type="evidence" value="ECO:0007669"/>
    <property type="project" value="UniProtKB-KW"/>
</dbReference>
<name>A0A501XDR9_9SPHN</name>
<feature type="domain" description="Peptidase S54 rhomboid" evidence="6">
    <location>
        <begin position="81"/>
        <end position="231"/>
    </location>
</feature>
<dbReference type="InterPro" id="IPR022764">
    <property type="entry name" value="Peptidase_S54_rhomboid_dom"/>
</dbReference>
<keyword evidence="7" id="KW-0645">Protease</keyword>
<dbReference type="PANTHER" id="PTHR43731">
    <property type="entry name" value="RHOMBOID PROTEASE"/>
    <property type="match status" value="1"/>
</dbReference>
<feature type="transmembrane region" description="Helical" evidence="5">
    <location>
        <begin position="118"/>
        <end position="136"/>
    </location>
</feature>
<dbReference type="GO" id="GO:0004252">
    <property type="term" value="F:serine-type endopeptidase activity"/>
    <property type="evidence" value="ECO:0007669"/>
    <property type="project" value="InterPro"/>
</dbReference>
<feature type="transmembrane region" description="Helical" evidence="5">
    <location>
        <begin position="184"/>
        <end position="204"/>
    </location>
</feature>
<dbReference type="GO" id="GO:0016020">
    <property type="term" value="C:membrane"/>
    <property type="evidence" value="ECO:0007669"/>
    <property type="project" value="UniProtKB-SubCell"/>
</dbReference>
<evidence type="ECO:0000256" key="2">
    <source>
        <dbReference type="ARBA" id="ARBA00022692"/>
    </source>
</evidence>
<comment type="subcellular location">
    <subcellularLocation>
        <location evidence="1">Membrane</location>
        <topology evidence="1">Multi-pass membrane protein</topology>
    </subcellularLocation>
</comment>
<dbReference type="Gene3D" id="1.20.1540.10">
    <property type="entry name" value="Rhomboid-like"/>
    <property type="match status" value="1"/>
</dbReference>
<evidence type="ECO:0000256" key="4">
    <source>
        <dbReference type="ARBA" id="ARBA00023136"/>
    </source>
</evidence>
<dbReference type="AlphaFoldDB" id="A0A501XDR9"/>
<evidence type="ECO:0000259" key="6">
    <source>
        <dbReference type="Pfam" id="PF01694"/>
    </source>
</evidence>
<keyword evidence="2 5" id="KW-0812">Transmembrane</keyword>
<dbReference type="Proteomes" id="UP000319897">
    <property type="component" value="Unassembled WGS sequence"/>
</dbReference>
<evidence type="ECO:0000313" key="7">
    <source>
        <dbReference type="EMBL" id="TPE58731.1"/>
    </source>
</evidence>
<evidence type="ECO:0000256" key="3">
    <source>
        <dbReference type="ARBA" id="ARBA00022989"/>
    </source>
</evidence>
<keyword evidence="8" id="KW-1185">Reference proteome</keyword>
<protein>
    <submittedName>
        <fullName evidence="7">Rhomboid family intramembrane serine protease</fullName>
    </submittedName>
</protein>
<evidence type="ECO:0000256" key="1">
    <source>
        <dbReference type="ARBA" id="ARBA00004141"/>
    </source>
</evidence>
<dbReference type="Pfam" id="PF01694">
    <property type="entry name" value="Rhomboid"/>
    <property type="match status" value="1"/>
</dbReference>
<dbReference type="EMBL" id="VFSU01000034">
    <property type="protein sequence ID" value="TPE58731.1"/>
    <property type="molecule type" value="Genomic_DNA"/>
</dbReference>
<evidence type="ECO:0000256" key="5">
    <source>
        <dbReference type="SAM" id="Phobius"/>
    </source>
</evidence>
<accession>A0A501XDR9</accession>
<feature type="transmembrane region" description="Helical" evidence="5">
    <location>
        <begin position="83"/>
        <end position="106"/>
    </location>
</feature>
<evidence type="ECO:0000313" key="8">
    <source>
        <dbReference type="Proteomes" id="UP000319897"/>
    </source>
</evidence>
<organism evidence="7 8">
    <name type="scientific">Sandaracinobacter neustonicus</name>
    <dbReference type="NCBI Taxonomy" id="1715348"/>
    <lineage>
        <taxon>Bacteria</taxon>
        <taxon>Pseudomonadati</taxon>
        <taxon>Pseudomonadota</taxon>
        <taxon>Alphaproteobacteria</taxon>
        <taxon>Sphingomonadales</taxon>
        <taxon>Sphingosinicellaceae</taxon>
        <taxon>Sandaracinobacter</taxon>
    </lineage>
</organism>
<feature type="transmembrane region" description="Helical" evidence="5">
    <location>
        <begin position="142"/>
        <end position="163"/>
    </location>
</feature>
<keyword evidence="7" id="KW-0378">Hydrolase</keyword>
<dbReference type="OrthoDB" id="9813074at2"/>